<feature type="domain" description="Cell morphogenesis protein N-terminal" evidence="1">
    <location>
        <begin position="268"/>
        <end position="410"/>
    </location>
</feature>
<organism evidence="2 3">
    <name type="scientific">Batrachochytrium salamandrivorans</name>
    <dbReference type="NCBI Taxonomy" id="1357716"/>
    <lineage>
        <taxon>Eukaryota</taxon>
        <taxon>Fungi</taxon>
        <taxon>Fungi incertae sedis</taxon>
        <taxon>Chytridiomycota</taxon>
        <taxon>Chytridiomycota incertae sedis</taxon>
        <taxon>Chytridiomycetes</taxon>
        <taxon>Rhizophydiales</taxon>
        <taxon>Rhizophydiales incertae sedis</taxon>
        <taxon>Batrachochytrium</taxon>
    </lineage>
</organism>
<evidence type="ECO:0000259" key="1">
    <source>
        <dbReference type="Pfam" id="PF14222"/>
    </source>
</evidence>
<dbReference type="InterPro" id="IPR039867">
    <property type="entry name" value="Furry/Tao3/Mor2"/>
</dbReference>
<dbReference type="PANTHER" id="PTHR12295">
    <property type="entry name" value="FURRY-RELATED"/>
    <property type="match status" value="1"/>
</dbReference>
<evidence type="ECO:0000313" key="2">
    <source>
        <dbReference type="EMBL" id="KAH6595933.1"/>
    </source>
</evidence>
<gene>
    <name evidence="2" type="ORF">BASA50_005513</name>
</gene>
<dbReference type="Pfam" id="PF14222">
    <property type="entry name" value="MOR2-PAG1_N"/>
    <property type="match status" value="1"/>
</dbReference>
<keyword evidence="3" id="KW-1185">Reference proteome</keyword>
<evidence type="ECO:0000313" key="3">
    <source>
        <dbReference type="Proteomes" id="UP001648503"/>
    </source>
</evidence>
<proteinExistence type="predicted"/>
<dbReference type="PANTHER" id="PTHR12295:SF30">
    <property type="entry name" value="PROTEIN FURRY"/>
    <property type="match status" value="1"/>
</dbReference>
<sequence length="2267" mass="255910">MYSPNPVLHNVVEVDKLYVQKLKDSIDEMSAIKQNSIMNEDYTTADQMRLKITALQVQLMKMEDQFSADVLTNVLTHWQTELATSIQSSLVNPTLYQRFIGVSILQAEFHVDFLNIVKSIPSNYCDAIIRAVLVINPQELPDTPKSPYGWEFMSKKMAALSTKPADTVDAVKATVTLVIADVISIILGLTTSTDVRRETHDLILRHAFNYFHYMSLRRMNLDTEGRIFEKIFIRLSVAIGDVAHTANSRRDIYKFVLGYLDSQRKITAEETIMSLSSIRYVSAPVKSEDEVTALTYLMRELVIFHDKIRKTSLKIAAIQALERLIQPLGFGTKQMINDANIWNEIAEIYKKARKWSTFDDEKPAALHLMVIILVNARFEFFAQNIDSFLNADLCPKAKVKPYSFECILQLLRGRYYVDTREHWRGRANGTFQFGKSYGSLTRAPEDQSSGGVANRLNIICELLFFRRKGPIPDDYLDVCVDIVVQITAHNLHIGLKLISELMNTNSVDSGPDVFYIGVCALRTIVNPESGFSTYAFCKSEDNFENILQEFPFELELNFTHILNYIDVQVGVGVMGTSGQVLDPLVNPADIKSSSLPTRHFSSEVRSRDDILSMLRSAVDITSSQLSASPDEHAPLSPTLSLGNLNLRQLPGSPLNRSATSRLMREAALSGATSGSSVDSISGSDGLQHKDSQFSLLDTYRDSYRRDSQLGLSPLAPSTLFQDISSKELDEKVHMTIKEWFDVCHADGKTPAKYHITASLTDHALIRKRDNMKLRSEQRLALRLLKEVIRTTPFIPTPELIGGNLFIGAYLNHASDEIGAEVVLAMRTIFERYPPLRIGILNGFINFIKNTVYQDDISICTVMTFLAQLTKIWVTDFEEAGPIDQRSFLRVSCKVDAAILVMLCRSTSRIRKPCLQILLDIYTIQQTFDTHQQTIHEMPLAAILVQMEPSICKQGVYAFLEKSLIGHLLSPRVSTSLRSLTFLEVASCDYTVLFRFYLGELALRFATYGRSKAIRHCAKFLRIIAIPLITSISGINTPSIEDGARFSALMALTMALSGVPLISEIEYSPHKSRATSDDTLFDFIKPLIPLIVASETFVEVKPILDNVYYLHRSITQLFIAEILNIGTEIRHNSAKMMNKRVFDNIMYALRRLSQNPSLDAIIESSIDFEPVAQLSLIDMFSELITLACVPLSDVNFLSGGPTWRLKTAVNFCVAVQRFSESLVAVKRTLQRRVIVTQDFSDLERFDNHIWPSNHRHLAITRMREWYEIVLEITPSMQITNETRKAVSLRRKLLRKVGIAAEKIMLLGNIFLEDIIPSDILTWLTTLETNGYRVFTPDLLYSSDEALGTVLANSYSTIGVHSQVFFEAIFEQILPQLDENPRIHIFGDNRRMSYAEDYFASMHSLPMKSQEDDSSALIYPNINRINALRLRQHFGSLLFFGLFNLLNVSKVVRSRSLVFVRELITMFCPDDSFSVQSYFSGLTGGFYSGSDSFLRPKILEMSNTTSSLFAADSGSFLWEAVRCFRSAQNQTVSTTLVPVQRWVLELIVPWCRFADFTSLLGDVVKAEFFRFMMDVAFKADSEYHDYMHTCWSEIARSPQNGAANADVMIDFVIQVSARFDQFRSQSLALMSTLFKVHPDNVAAILAYHLKSLAFPWRADGGSSRRAMAPHLKDYIASLEVSLSYRNVRDQSVNDYTLLCRCVVILASDLMRQNFSSFIPHISVLVNYVFVNLSFRLQDISPSTILAVGLVEGFVSWSHETDSISLPNFDAALANIRKLMGLFEARDCEVMWEFLPPSESILTPLSSAIRAKDWIDLILGVFVVVCPNIRTEIIEEVLYWVNEGFLNSFVTSRAVDVYHILITSTDVADDLIDPLTGRILDHLSILAQLEGDVLTHHSKSPSSDAKASKTGWDSLSKGKLGIMNGTAKVIYGIMQVHGALLRRNHGKGQLIQSGEFFWPSIGLLYLPAAEFSELYLAVVDNLIFFIKNGGEGLHSDEFLAPFNSHLSDRFLGIQLMLLQAIFCENDSVQTRSFELLLLCWIKLPIRIVDPNKTGSLFMILYTSLWIFSHMCSPITDSGDIDKIVRLFKEALTKRHPENFEDVHICLQSILDAIRKEELITESYRDELFERTMTDFISAFIPEYINNIAEFLAQAIMIEGVYGALSLSMATILWRMTGLQGFHNIGSLRNFVRRIPFLGAAMPKPIILYQTVFQDKFEGMPVKNLDLVSQGRTESFVDREHPNGSARSASLWFSIDLGVQPSNNVYSALLQ</sequence>
<dbReference type="InterPro" id="IPR025614">
    <property type="entry name" value="Cell_morpho_N"/>
</dbReference>
<reference evidence="2 3" key="1">
    <citation type="submission" date="2021-02" db="EMBL/GenBank/DDBJ databases">
        <title>Variation within the Batrachochytrium salamandrivorans European outbreak.</title>
        <authorList>
            <person name="Kelly M."/>
            <person name="Pasmans F."/>
            <person name="Shea T.P."/>
            <person name="Munoz J.F."/>
            <person name="Carranza S."/>
            <person name="Cuomo C.A."/>
            <person name="Martel A."/>
        </authorList>
    </citation>
    <scope>NUCLEOTIDE SEQUENCE [LARGE SCALE GENOMIC DNA]</scope>
    <source>
        <strain evidence="2 3">AMFP18/2</strain>
    </source>
</reference>
<accession>A0ABQ8FFD5</accession>
<name>A0ABQ8FFD5_9FUNG</name>
<comment type="caution">
    <text evidence="2">The sequence shown here is derived from an EMBL/GenBank/DDBJ whole genome shotgun (WGS) entry which is preliminary data.</text>
</comment>
<protein>
    <recommendedName>
        <fullName evidence="1">Cell morphogenesis protein N-terminal domain-containing protein</fullName>
    </recommendedName>
</protein>
<dbReference type="Proteomes" id="UP001648503">
    <property type="component" value="Unassembled WGS sequence"/>
</dbReference>
<dbReference type="EMBL" id="JAFCIX010000267">
    <property type="protein sequence ID" value="KAH6595933.1"/>
    <property type="molecule type" value="Genomic_DNA"/>
</dbReference>